<feature type="region of interest" description="Disordered" evidence="1">
    <location>
        <begin position="21"/>
        <end position="66"/>
    </location>
</feature>
<reference evidence="2 3" key="1">
    <citation type="submission" date="2022-06" db="EMBL/GenBank/DDBJ databases">
        <title>Genomic Encyclopedia of Archaeal and Bacterial Type Strains, Phase II (KMG-II): from individual species to whole genera.</title>
        <authorList>
            <person name="Goeker M."/>
        </authorList>
    </citation>
    <scope>NUCLEOTIDE SEQUENCE [LARGE SCALE GENOMIC DNA]</scope>
    <source>
        <strain evidence="2 3">DSM 40477</strain>
    </source>
</reference>
<dbReference type="Pfam" id="PF14013">
    <property type="entry name" value="MT0933_antitox"/>
    <property type="match status" value="1"/>
</dbReference>
<evidence type="ECO:0000313" key="2">
    <source>
        <dbReference type="EMBL" id="MCP2259369.1"/>
    </source>
</evidence>
<evidence type="ECO:0000256" key="1">
    <source>
        <dbReference type="SAM" id="MobiDB-lite"/>
    </source>
</evidence>
<dbReference type="EMBL" id="JAMTCP010000016">
    <property type="protein sequence ID" value="MCP2259369.1"/>
    <property type="molecule type" value="Genomic_DNA"/>
</dbReference>
<dbReference type="Proteomes" id="UP001205311">
    <property type="component" value="Unassembled WGS sequence"/>
</dbReference>
<keyword evidence="3" id="KW-1185">Reference proteome</keyword>
<proteinExistence type="predicted"/>
<accession>A0ABT1HV16</accession>
<protein>
    <submittedName>
        <fullName evidence="2">MT0933-like antitoxin protein</fullName>
    </submittedName>
</protein>
<dbReference type="InterPro" id="IPR028037">
    <property type="entry name" value="Antitoxin_Rv0909/MT0933"/>
</dbReference>
<comment type="caution">
    <text evidence="2">The sequence shown here is derived from an EMBL/GenBank/DDBJ whole genome shotgun (WGS) entry which is preliminary data.</text>
</comment>
<gene>
    <name evidence="2" type="ORF">LX15_003070</name>
</gene>
<evidence type="ECO:0000313" key="3">
    <source>
        <dbReference type="Proteomes" id="UP001205311"/>
    </source>
</evidence>
<name>A0ABT1HV16_STRSD</name>
<organism evidence="2 3">
    <name type="scientific">Streptoalloteichus tenebrarius (strain ATCC 17920 / DSM 40477 / JCM 4838 / CBS 697.72 / NBRC 16177 / NCIMB 11028 / NRRL B-12390 / A12253. 1 / ISP 5477)</name>
    <name type="common">Streptomyces tenebrarius</name>
    <dbReference type="NCBI Taxonomy" id="1933"/>
    <lineage>
        <taxon>Bacteria</taxon>
        <taxon>Bacillati</taxon>
        <taxon>Actinomycetota</taxon>
        <taxon>Actinomycetes</taxon>
        <taxon>Pseudonocardiales</taxon>
        <taxon>Pseudonocardiaceae</taxon>
        <taxon>Streptoalloteichus</taxon>
    </lineage>
</organism>
<feature type="compositionally biased region" description="Basic and acidic residues" evidence="1">
    <location>
        <begin position="21"/>
        <end position="33"/>
    </location>
</feature>
<sequence length="66" mass="7266">MGIMDKIKGLVTGHEDKVREGVDKAAEMADKRTGGKYGDQIRTGKEKLGEQLGTQRPPQEGDEPQR</sequence>